<dbReference type="EMBL" id="BAAAQN010000086">
    <property type="protein sequence ID" value="GAA2062036.1"/>
    <property type="molecule type" value="Genomic_DNA"/>
</dbReference>
<comment type="similarity">
    <text evidence="1">Belongs to the Nudix hydrolase family.</text>
</comment>
<dbReference type="SUPFAM" id="SSF55811">
    <property type="entry name" value="Nudix"/>
    <property type="match status" value="1"/>
</dbReference>
<dbReference type="Gene3D" id="3.90.79.10">
    <property type="entry name" value="Nucleoside Triphosphate Pyrophosphohydrolase"/>
    <property type="match status" value="1"/>
</dbReference>
<keyword evidence="5" id="KW-1185">Reference proteome</keyword>
<gene>
    <name evidence="4" type="ORF">GCM10009839_86400</name>
</gene>
<name>A0ABP5H0P2_9ACTN</name>
<evidence type="ECO:0000313" key="5">
    <source>
        <dbReference type="Proteomes" id="UP001500751"/>
    </source>
</evidence>
<sequence>MMAHSQDEAETGTDVVISLTSRERQVLGADAHIVAGYAETLLKQLAALRLGGVPESWRLLVPGAPGTWEAAIGEDATADLLWQERALSDLSALDTMLGGALDATLRRHADQGGTYGAAGLAMGVVKATAQSRRLRLHKRPLPEELWAAGAHGETDHPGMAVPDTLRSWSRPWAGYLPVDITPPALTPGIGLELSVIEGWAEDAATPYDITPEAWRQRARQALVPFDLDDRGWPLNPAGRTGRTGRNLNRWGENTAADAAMVCGDWILLIQRDDVLQWAIVGGMTEDGETPEQTMVREVGEEAHVDLSGRTPTIVRRGYVPDWRNTDHAWVCSSLGVFELDERVEAVAGDDAAAARWFRFDSIEQLAADTEPHGGLYPAHIPLLETVLRHRKTHS</sequence>
<evidence type="ECO:0000259" key="3">
    <source>
        <dbReference type="PROSITE" id="PS51462"/>
    </source>
</evidence>
<dbReference type="Pfam" id="PF25969">
    <property type="entry name" value="NUDT9_N"/>
    <property type="match status" value="1"/>
</dbReference>
<feature type="domain" description="Nudix hydrolase" evidence="3">
    <location>
        <begin position="249"/>
        <end position="379"/>
    </location>
</feature>
<proteinExistence type="inferred from homology"/>
<organism evidence="4 5">
    <name type="scientific">Catenulispora yoronensis</name>
    <dbReference type="NCBI Taxonomy" id="450799"/>
    <lineage>
        <taxon>Bacteria</taxon>
        <taxon>Bacillati</taxon>
        <taxon>Actinomycetota</taxon>
        <taxon>Actinomycetes</taxon>
        <taxon>Catenulisporales</taxon>
        <taxon>Catenulisporaceae</taxon>
        <taxon>Catenulispora</taxon>
    </lineage>
</organism>
<protein>
    <recommendedName>
        <fullName evidence="3">Nudix hydrolase domain-containing protein</fullName>
    </recommendedName>
</protein>
<accession>A0ABP5H0P2</accession>
<dbReference type="Pfam" id="PF00293">
    <property type="entry name" value="NUDIX"/>
    <property type="match status" value="1"/>
</dbReference>
<evidence type="ECO:0000256" key="2">
    <source>
        <dbReference type="ARBA" id="ARBA00022801"/>
    </source>
</evidence>
<dbReference type="InterPro" id="IPR015797">
    <property type="entry name" value="NUDIX_hydrolase-like_dom_sf"/>
</dbReference>
<dbReference type="InterPro" id="IPR000086">
    <property type="entry name" value="NUDIX_hydrolase_dom"/>
</dbReference>
<evidence type="ECO:0000313" key="4">
    <source>
        <dbReference type="EMBL" id="GAA2062036.1"/>
    </source>
</evidence>
<dbReference type="PROSITE" id="PS00893">
    <property type="entry name" value="NUDIX_BOX"/>
    <property type="match status" value="1"/>
</dbReference>
<evidence type="ECO:0000256" key="1">
    <source>
        <dbReference type="ARBA" id="ARBA00005582"/>
    </source>
</evidence>
<dbReference type="PANTHER" id="PTHR43736">
    <property type="entry name" value="ADP-RIBOSE PYROPHOSPHATASE"/>
    <property type="match status" value="1"/>
</dbReference>
<dbReference type="PROSITE" id="PS51462">
    <property type="entry name" value="NUDIX"/>
    <property type="match status" value="1"/>
</dbReference>
<dbReference type="PANTHER" id="PTHR43736:SF1">
    <property type="entry name" value="DIHYDRONEOPTERIN TRIPHOSPHATE DIPHOSPHATASE"/>
    <property type="match status" value="1"/>
</dbReference>
<dbReference type="Proteomes" id="UP001500751">
    <property type="component" value="Unassembled WGS sequence"/>
</dbReference>
<comment type="caution">
    <text evidence="4">The sequence shown here is derived from an EMBL/GenBank/DDBJ whole genome shotgun (WGS) entry which is preliminary data.</text>
</comment>
<reference evidence="5" key="1">
    <citation type="journal article" date="2019" name="Int. J. Syst. Evol. Microbiol.">
        <title>The Global Catalogue of Microorganisms (GCM) 10K type strain sequencing project: providing services to taxonomists for standard genome sequencing and annotation.</title>
        <authorList>
            <consortium name="The Broad Institute Genomics Platform"/>
            <consortium name="The Broad Institute Genome Sequencing Center for Infectious Disease"/>
            <person name="Wu L."/>
            <person name="Ma J."/>
        </authorList>
    </citation>
    <scope>NUCLEOTIDE SEQUENCE [LARGE SCALE GENOMIC DNA]</scope>
    <source>
        <strain evidence="5">JCM 16014</strain>
    </source>
</reference>
<dbReference type="InterPro" id="IPR020084">
    <property type="entry name" value="NUDIX_hydrolase_CS"/>
</dbReference>
<keyword evidence="2" id="KW-0378">Hydrolase</keyword>